<proteinExistence type="predicted"/>
<feature type="transmembrane region" description="Helical" evidence="1">
    <location>
        <begin position="70"/>
        <end position="96"/>
    </location>
</feature>
<feature type="transmembrane region" description="Helical" evidence="1">
    <location>
        <begin position="6"/>
        <end position="25"/>
    </location>
</feature>
<protein>
    <recommendedName>
        <fullName evidence="4">AzlD domain-containing protein</fullName>
    </recommendedName>
</protein>
<evidence type="ECO:0000313" key="3">
    <source>
        <dbReference type="Proteomes" id="UP001501734"/>
    </source>
</evidence>
<keyword evidence="3" id="KW-1185">Reference proteome</keyword>
<reference evidence="3" key="1">
    <citation type="journal article" date="2019" name="Int. J. Syst. Evol. Microbiol.">
        <title>The Global Catalogue of Microorganisms (GCM) 10K type strain sequencing project: providing services to taxonomists for standard genome sequencing and annotation.</title>
        <authorList>
            <consortium name="The Broad Institute Genomics Platform"/>
            <consortium name="The Broad Institute Genome Sequencing Center for Infectious Disease"/>
            <person name="Wu L."/>
            <person name="Ma J."/>
        </authorList>
    </citation>
    <scope>NUCLEOTIDE SEQUENCE [LARGE SCALE GENOMIC DNA]</scope>
    <source>
        <strain evidence="3">JCM 17250</strain>
    </source>
</reference>
<evidence type="ECO:0008006" key="4">
    <source>
        <dbReference type="Google" id="ProtNLM"/>
    </source>
</evidence>
<accession>A0ABP7VW04</accession>
<comment type="caution">
    <text evidence="2">The sequence shown here is derived from an EMBL/GenBank/DDBJ whole genome shotgun (WGS) entry which is preliminary data.</text>
</comment>
<dbReference type="Proteomes" id="UP001501734">
    <property type="component" value="Unassembled WGS sequence"/>
</dbReference>
<sequence>MTIWMMIILMSIVTIIPRILPAFIVDKIKFPDWVAQWLELIPYAALGALIFPGIINIVSDQPLIGVVGGFVALVLAVFRLHIIFVVMGAVAVVYFML</sequence>
<dbReference type="RefSeq" id="WP_344912934.1">
    <property type="nucleotide sequence ID" value="NZ_BAABDL010000117.1"/>
</dbReference>
<dbReference type="InterPro" id="IPR008407">
    <property type="entry name" value="Brnchd-chn_aa_trnsp_AzlD"/>
</dbReference>
<dbReference type="Pfam" id="PF05437">
    <property type="entry name" value="AzlD"/>
    <property type="match status" value="1"/>
</dbReference>
<keyword evidence="1" id="KW-0472">Membrane</keyword>
<organism evidence="2 3">
    <name type="scientific">Amphibacillus indicireducens</name>
    <dbReference type="NCBI Taxonomy" id="1076330"/>
    <lineage>
        <taxon>Bacteria</taxon>
        <taxon>Bacillati</taxon>
        <taxon>Bacillota</taxon>
        <taxon>Bacilli</taxon>
        <taxon>Bacillales</taxon>
        <taxon>Bacillaceae</taxon>
        <taxon>Amphibacillus</taxon>
    </lineage>
</organism>
<dbReference type="EMBL" id="BAABDL010000117">
    <property type="protein sequence ID" value="GAA4075747.1"/>
    <property type="molecule type" value="Genomic_DNA"/>
</dbReference>
<feature type="transmembrane region" description="Helical" evidence="1">
    <location>
        <begin position="37"/>
        <end position="58"/>
    </location>
</feature>
<name>A0ABP7VW04_9BACI</name>
<keyword evidence="1" id="KW-0812">Transmembrane</keyword>
<evidence type="ECO:0000256" key="1">
    <source>
        <dbReference type="SAM" id="Phobius"/>
    </source>
</evidence>
<evidence type="ECO:0000313" key="2">
    <source>
        <dbReference type="EMBL" id="GAA4075747.1"/>
    </source>
</evidence>
<keyword evidence="1" id="KW-1133">Transmembrane helix</keyword>
<gene>
    <name evidence="2" type="ORF">GCM10022410_20840</name>
</gene>